<name>A0A0G3BPM1_9BURK</name>
<proteinExistence type="predicted"/>
<organism evidence="2 3">
    <name type="scientific">Caldimonas brevitalea</name>
    <dbReference type="NCBI Taxonomy" id="413882"/>
    <lineage>
        <taxon>Bacteria</taxon>
        <taxon>Pseudomonadati</taxon>
        <taxon>Pseudomonadota</taxon>
        <taxon>Betaproteobacteria</taxon>
        <taxon>Burkholderiales</taxon>
        <taxon>Sphaerotilaceae</taxon>
        <taxon>Caldimonas</taxon>
    </lineage>
</organism>
<dbReference type="KEGG" id="pbh:AAW51_4666"/>
<protein>
    <submittedName>
        <fullName evidence="2">Uncharacterized protein</fullName>
    </submittedName>
</protein>
<accession>A0A0G3BPM1</accession>
<gene>
    <name evidence="2" type="ORF">AAW51_4666</name>
</gene>
<dbReference type="Proteomes" id="UP000035352">
    <property type="component" value="Chromosome"/>
</dbReference>
<evidence type="ECO:0000256" key="1">
    <source>
        <dbReference type="SAM" id="MobiDB-lite"/>
    </source>
</evidence>
<dbReference type="AlphaFoldDB" id="A0A0G3BPM1"/>
<keyword evidence="3" id="KW-1185">Reference proteome</keyword>
<sequence>MDLSAESVAGEEDPGAGMDMALGHDGLSEQDADALGPPRTTRPDAARDQHRGSPR</sequence>
<feature type="compositionally biased region" description="Basic and acidic residues" evidence="1">
    <location>
        <begin position="41"/>
        <end position="55"/>
    </location>
</feature>
<evidence type="ECO:0000313" key="2">
    <source>
        <dbReference type="EMBL" id="AKJ31357.1"/>
    </source>
</evidence>
<reference evidence="2 3" key="1">
    <citation type="submission" date="2015-05" db="EMBL/GenBank/DDBJ databases">
        <authorList>
            <person name="Tang B."/>
            <person name="Yu Y."/>
        </authorList>
    </citation>
    <scope>NUCLEOTIDE SEQUENCE [LARGE SCALE GENOMIC DNA]</scope>
    <source>
        <strain evidence="2 3">DSM 7029</strain>
    </source>
</reference>
<feature type="region of interest" description="Disordered" evidence="1">
    <location>
        <begin position="1"/>
        <end position="55"/>
    </location>
</feature>
<evidence type="ECO:0000313" key="3">
    <source>
        <dbReference type="Proteomes" id="UP000035352"/>
    </source>
</evidence>
<dbReference type="EMBL" id="CP011371">
    <property type="protein sequence ID" value="AKJ31357.1"/>
    <property type="molecule type" value="Genomic_DNA"/>
</dbReference>